<dbReference type="AlphaFoldDB" id="A0A5B6WAC4"/>
<protein>
    <submittedName>
        <fullName evidence="3">Retrovirus-related Pol polyprotein from transposon TNT 1-94</fullName>
    </submittedName>
</protein>
<evidence type="ECO:0000313" key="3">
    <source>
        <dbReference type="EMBL" id="KAA3478313.1"/>
    </source>
</evidence>
<organism evidence="3 4">
    <name type="scientific">Gossypium australe</name>
    <dbReference type="NCBI Taxonomy" id="47621"/>
    <lineage>
        <taxon>Eukaryota</taxon>
        <taxon>Viridiplantae</taxon>
        <taxon>Streptophyta</taxon>
        <taxon>Embryophyta</taxon>
        <taxon>Tracheophyta</taxon>
        <taxon>Spermatophyta</taxon>
        <taxon>Magnoliopsida</taxon>
        <taxon>eudicotyledons</taxon>
        <taxon>Gunneridae</taxon>
        <taxon>Pentapetalae</taxon>
        <taxon>rosids</taxon>
        <taxon>malvids</taxon>
        <taxon>Malvales</taxon>
        <taxon>Malvaceae</taxon>
        <taxon>Malvoideae</taxon>
        <taxon>Gossypium</taxon>
    </lineage>
</organism>
<evidence type="ECO:0000259" key="2">
    <source>
        <dbReference type="Pfam" id="PF07727"/>
    </source>
</evidence>
<keyword evidence="4" id="KW-1185">Reference proteome</keyword>
<comment type="caution">
    <text evidence="3">The sequence shown here is derived from an EMBL/GenBank/DDBJ whole genome shotgun (WGS) entry which is preliminary data.</text>
</comment>
<dbReference type="CDD" id="cd09272">
    <property type="entry name" value="RNase_HI_RT_Ty1"/>
    <property type="match status" value="1"/>
</dbReference>
<dbReference type="Proteomes" id="UP000325315">
    <property type="component" value="Unassembled WGS sequence"/>
</dbReference>
<proteinExistence type="predicted"/>
<sequence>MSSTDWQDCCLRHVVFNENQFLSTESASMSAKNSMGHGQSVSTFVPLLQNMSSRPSKPPSVQPYSSSPQPVDCLNTSTPVAAQSRVGSDREPQGSLPSDDGRIHSNNIRKFSSDHQTSLVPVINSHLTVTRSKAGIFRPKALTVEALEPTSIEEALFTSEWREAAQAKYDVLVRNSTWLFKIKKNPNCTIARRKARLVAKGCSQVPRCDFKETFNQGWSLREVDVNNAFLNRDLDTAVFMHQPLGYKPYDSDGKPFICNLKKALYGLRQVPRTWFEKLKQFLISVNLVVLKSDASLFVRVISGSTLYVLVYVDDIIITSNLPTSIDWFVQLLNSEFSLKDMGDLHYFLGIEVTRSFGCLHLCQKKYIHDVLDHCSIITIKSVHTPMVSSSSMSKNDGECLTDPTEYRILVGALQYVVLTRLDIAYVINWVCQSTHNPTTVHIVALKCILRYLCGTIEFGIIFRLSDRLSLVGYADANWGLDFDDRCSTSGYYVYFGQTPMAWCSKKQQVVSRSTAEVEYRSLAVATSEVTWLWLLLQELQIKSNDTLNIWCDSSSAMAVAANPVLHSKFKHVKIDLFFVRKKVTDGSLQVGEVLGYDQMVDIFTKPMSFTMFSRF</sequence>
<dbReference type="InterPro" id="IPR013103">
    <property type="entry name" value="RVT_2"/>
</dbReference>
<feature type="domain" description="Reverse transcriptase Ty1/copia-type" evidence="2">
    <location>
        <begin position="176"/>
        <end position="387"/>
    </location>
</feature>
<dbReference type="SUPFAM" id="SSF56672">
    <property type="entry name" value="DNA/RNA polymerases"/>
    <property type="match status" value="1"/>
</dbReference>
<dbReference type="Pfam" id="PF07727">
    <property type="entry name" value="RVT_2"/>
    <property type="match status" value="1"/>
</dbReference>
<evidence type="ECO:0000256" key="1">
    <source>
        <dbReference type="SAM" id="MobiDB-lite"/>
    </source>
</evidence>
<dbReference type="InterPro" id="IPR043502">
    <property type="entry name" value="DNA/RNA_pol_sf"/>
</dbReference>
<gene>
    <name evidence="3" type="ORF">EPI10_012123</name>
</gene>
<dbReference type="PANTHER" id="PTHR11439:SF467">
    <property type="entry name" value="INTEGRASE CATALYTIC DOMAIN-CONTAINING PROTEIN"/>
    <property type="match status" value="1"/>
</dbReference>
<dbReference type="OrthoDB" id="3799035at2759"/>
<accession>A0A5B6WAC4</accession>
<dbReference type="PANTHER" id="PTHR11439">
    <property type="entry name" value="GAG-POL-RELATED RETROTRANSPOSON"/>
    <property type="match status" value="1"/>
</dbReference>
<dbReference type="EMBL" id="SMMG02000004">
    <property type="protein sequence ID" value="KAA3478313.1"/>
    <property type="molecule type" value="Genomic_DNA"/>
</dbReference>
<feature type="compositionally biased region" description="Low complexity" evidence="1">
    <location>
        <begin position="62"/>
        <end position="71"/>
    </location>
</feature>
<name>A0A5B6WAC4_9ROSI</name>
<feature type="region of interest" description="Disordered" evidence="1">
    <location>
        <begin position="50"/>
        <end position="107"/>
    </location>
</feature>
<evidence type="ECO:0000313" key="4">
    <source>
        <dbReference type="Proteomes" id="UP000325315"/>
    </source>
</evidence>
<reference evidence="4" key="1">
    <citation type="journal article" date="2019" name="Plant Biotechnol. J.">
        <title>Genome sequencing of the Australian wild diploid species Gossypium australe highlights disease resistance and delayed gland morphogenesis.</title>
        <authorList>
            <person name="Cai Y."/>
            <person name="Cai X."/>
            <person name="Wang Q."/>
            <person name="Wang P."/>
            <person name="Zhang Y."/>
            <person name="Cai C."/>
            <person name="Xu Y."/>
            <person name="Wang K."/>
            <person name="Zhou Z."/>
            <person name="Wang C."/>
            <person name="Geng S."/>
            <person name="Li B."/>
            <person name="Dong Q."/>
            <person name="Hou Y."/>
            <person name="Wang H."/>
            <person name="Ai P."/>
            <person name="Liu Z."/>
            <person name="Yi F."/>
            <person name="Sun M."/>
            <person name="An G."/>
            <person name="Cheng J."/>
            <person name="Zhang Y."/>
            <person name="Shi Q."/>
            <person name="Xie Y."/>
            <person name="Shi X."/>
            <person name="Chang Y."/>
            <person name="Huang F."/>
            <person name="Chen Y."/>
            <person name="Hong S."/>
            <person name="Mi L."/>
            <person name="Sun Q."/>
            <person name="Zhang L."/>
            <person name="Zhou B."/>
            <person name="Peng R."/>
            <person name="Zhang X."/>
            <person name="Liu F."/>
        </authorList>
    </citation>
    <scope>NUCLEOTIDE SEQUENCE [LARGE SCALE GENOMIC DNA]</scope>
    <source>
        <strain evidence="4">cv. PA1801</strain>
    </source>
</reference>